<proteinExistence type="predicted"/>
<feature type="domain" description="Sensor histidine kinase NatK-like C-terminal" evidence="2">
    <location>
        <begin position="332"/>
        <end position="432"/>
    </location>
</feature>
<dbReference type="InterPro" id="IPR032834">
    <property type="entry name" value="NatK-like_C"/>
</dbReference>
<protein>
    <submittedName>
        <fullName evidence="3">GHKL domain-containing protein</fullName>
    </submittedName>
</protein>
<dbReference type="InterPro" id="IPR036890">
    <property type="entry name" value="HATPase_C_sf"/>
</dbReference>
<feature type="transmembrane region" description="Helical" evidence="1">
    <location>
        <begin position="159"/>
        <end position="183"/>
    </location>
</feature>
<feature type="transmembrane region" description="Helical" evidence="1">
    <location>
        <begin position="128"/>
        <end position="147"/>
    </location>
</feature>
<reference evidence="3 4" key="1">
    <citation type="submission" date="2020-08" db="EMBL/GenBank/DDBJ databases">
        <title>Genome public.</title>
        <authorList>
            <person name="Liu C."/>
            <person name="Sun Q."/>
        </authorList>
    </citation>
    <scope>NUCLEOTIDE SEQUENCE [LARGE SCALE GENOMIC DNA]</scope>
    <source>
        <strain evidence="3 4">NSJ-9</strain>
    </source>
</reference>
<keyword evidence="1" id="KW-0812">Transmembrane</keyword>
<evidence type="ECO:0000256" key="1">
    <source>
        <dbReference type="SAM" id="Phobius"/>
    </source>
</evidence>
<sequence>MSLLFNLFEIAALILTYVFFCLVANTFFQKSQRYHVTYLIFFGTVEVILGLLPPTLLPNTIFSLLSMLLSLLVLLCCFDGTLWKKLTMLILFNIVDLLISNIITNLFLLSGHTTASMLFTKGSYLRLLYLFVIYMTEFAIVYYLNHFHTFSNVLTQKSLWISFLFFFCDFIVAFLLHIILVSFAPKLPYLYGICLSIALCLIATTLMGLYLLKAQEQEQENSIEMALLKLQLQQQKELILESEEHYQQSRILKHDIKHLLLNYRILLAEGKQQQVMDNITEFISDAPSSSDIIYTDNQLLNALLHAKQQRCLKENIIFEQHIVLDPLYDNIQVMILILNLLDNAIEASSKEPAGNRLIRFEIIQTEQNISIVSQNRISSSVLEHNPDLLSKKPHSHEHGLGLKSISLLTEQYHGMLDIYEEQNLFCVHVLLPY</sequence>
<gene>
    <name evidence="3" type="ORF">H8R94_09240</name>
</gene>
<name>A0ABR7GHQ1_9FIRM</name>
<feature type="transmembrane region" description="Helical" evidence="1">
    <location>
        <begin position="189"/>
        <end position="212"/>
    </location>
</feature>
<dbReference type="Proteomes" id="UP000643810">
    <property type="component" value="Unassembled WGS sequence"/>
</dbReference>
<dbReference type="SUPFAM" id="SSF55874">
    <property type="entry name" value="ATPase domain of HSP90 chaperone/DNA topoisomerase II/histidine kinase"/>
    <property type="match status" value="1"/>
</dbReference>
<dbReference type="Pfam" id="PF14501">
    <property type="entry name" value="HATPase_c_5"/>
    <property type="match status" value="1"/>
</dbReference>
<organism evidence="3 4">
    <name type="scientific">Roseburia lenta</name>
    <dbReference type="NCBI Taxonomy" id="2763061"/>
    <lineage>
        <taxon>Bacteria</taxon>
        <taxon>Bacillati</taxon>
        <taxon>Bacillota</taxon>
        <taxon>Clostridia</taxon>
        <taxon>Lachnospirales</taxon>
        <taxon>Lachnospiraceae</taxon>
        <taxon>Roseburia</taxon>
    </lineage>
</organism>
<feature type="transmembrane region" description="Helical" evidence="1">
    <location>
        <begin position="6"/>
        <end position="28"/>
    </location>
</feature>
<dbReference type="EMBL" id="JACOPG010000003">
    <property type="protein sequence ID" value="MBC5686781.1"/>
    <property type="molecule type" value="Genomic_DNA"/>
</dbReference>
<evidence type="ECO:0000259" key="2">
    <source>
        <dbReference type="Pfam" id="PF14501"/>
    </source>
</evidence>
<feature type="transmembrane region" description="Helical" evidence="1">
    <location>
        <begin position="60"/>
        <end position="78"/>
    </location>
</feature>
<evidence type="ECO:0000313" key="4">
    <source>
        <dbReference type="Proteomes" id="UP000643810"/>
    </source>
</evidence>
<feature type="transmembrane region" description="Helical" evidence="1">
    <location>
        <begin position="90"/>
        <end position="108"/>
    </location>
</feature>
<keyword evidence="1" id="KW-0472">Membrane</keyword>
<dbReference type="RefSeq" id="WP_186854480.1">
    <property type="nucleotide sequence ID" value="NZ_JACOPG010000003.1"/>
</dbReference>
<dbReference type="Gene3D" id="3.30.565.10">
    <property type="entry name" value="Histidine kinase-like ATPase, C-terminal domain"/>
    <property type="match status" value="1"/>
</dbReference>
<feature type="transmembrane region" description="Helical" evidence="1">
    <location>
        <begin position="35"/>
        <end position="54"/>
    </location>
</feature>
<evidence type="ECO:0000313" key="3">
    <source>
        <dbReference type="EMBL" id="MBC5686781.1"/>
    </source>
</evidence>
<comment type="caution">
    <text evidence="3">The sequence shown here is derived from an EMBL/GenBank/DDBJ whole genome shotgun (WGS) entry which is preliminary data.</text>
</comment>
<accession>A0ABR7GHQ1</accession>
<keyword evidence="4" id="KW-1185">Reference proteome</keyword>
<keyword evidence="1" id="KW-1133">Transmembrane helix</keyword>